<evidence type="ECO:0000256" key="1">
    <source>
        <dbReference type="SAM" id="MobiDB-lite"/>
    </source>
</evidence>
<name>A0A0U4VST9_9PSED</name>
<accession>A0A0U4VST9</accession>
<dbReference type="GO" id="GO:0004177">
    <property type="term" value="F:aminopeptidase activity"/>
    <property type="evidence" value="ECO:0007669"/>
    <property type="project" value="TreeGrafter"/>
</dbReference>
<protein>
    <submittedName>
        <fullName evidence="2">Zinc-dependent peptidase</fullName>
    </submittedName>
</protein>
<dbReference type="AlphaFoldDB" id="A0A0U4VST9"/>
<dbReference type="PANTHER" id="PTHR30164">
    <property type="entry name" value="MTFA PEPTIDASE"/>
    <property type="match status" value="1"/>
</dbReference>
<dbReference type="CDD" id="cd20169">
    <property type="entry name" value="Peptidase_M90_mtfA"/>
    <property type="match status" value="1"/>
</dbReference>
<evidence type="ECO:0000313" key="2">
    <source>
        <dbReference type="EMBL" id="ALZ86336.1"/>
    </source>
</evidence>
<dbReference type="PANTHER" id="PTHR30164:SF2">
    <property type="entry name" value="PROTEIN MTFA"/>
    <property type="match status" value="1"/>
</dbReference>
<dbReference type="SUPFAM" id="SSF55486">
    <property type="entry name" value="Metalloproteases ('zincins'), catalytic domain"/>
    <property type="match status" value="1"/>
</dbReference>
<dbReference type="Gene3D" id="3.40.390.10">
    <property type="entry name" value="Collagenase (Catalytic Domain)"/>
    <property type="match status" value="1"/>
</dbReference>
<dbReference type="InterPro" id="IPR042252">
    <property type="entry name" value="MtfA_N"/>
</dbReference>
<dbReference type="Proteomes" id="UP000064137">
    <property type="component" value="Chromosome"/>
</dbReference>
<dbReference type="EMBL" id="CP013987">
    <property type="protein sequence ID" value="ALZ86336.1"/>
    <property type="molecule type" value="Genomic_DNA"/>
</dbReference>
<reference evidence="2 3" key="1">
    <citation type="submission" date="2016-01" db="EMBL/GenBank/DDBJ databases">
        <title>Annotation of Pseudomonas oryzihabitans USDA-ARS-USMARC-56511.</title>
        <authorList>
            <person name="Harhay G.P."/>
            <person name="Harhay D.M."/>
            <person name="Smith T.P.L."/>
            <person name="Bono J.L."/>
            <person name="Heaton M.P."/>
            <person name="Clawson M.L."/>
            <person name="Chitko-Mckown C.G."/>
            <person name="Capik S.F."/>
            <person name="DeDonder K.D."/>
            <person name="Apley M.D."/>
            <person name="Lubbers B.V."/>
            <person name="White B.J."/>
            <person name="Larson R.L."/>
        </authorList>
    </citation>
    <scope>NUCLEOTIDE SEQUENCE [LARGE SCALE GENOMIC DNA]</scope>
    <source>
        <strain evidence="2 3">USDA-ARS-USMARC-56511</strain>
    </source>
</reference>
<dbReference type="OrthoDB" id="9786424at2"/>
<dbReference type="GO" id="GO:0005829">
    <property type="term" value="C:cytosol"/>
    <property type="evidence" value="ECO:0007669"/>
    <property type="project" value="TreeGrafter"/>
</dbReference>
<gene>
    <name evidence="2" type="ORF">APT59_19790</name>
</gene>
<dbReference type="InterPro" id="IPR024079">
    <property type="entry name" value="MetalloPept_cat_dom_sf"/>
</dbReference>
<dbReference type="RefSeq" id="WP_059316428.1">
    <property type="nucleotide sequence ID" value="NZ_CP013987.1"/>
</dbReference>
<dbReference type="GO" id="GO:0008237">
    <property type="term" value="F:metallopeptidase activity"/>
    <property type="evidence" value="ECO:0007669"/>
    <property type="project" value="InterPro"/>
</dbReference>
<evidence type="ECO:0000313" key="3">
    <source>
        <dbReference type="Proteomes" id="UP000064137"/>
    </source>
</evidence>
<dbReference type="Gene3D" id="1.10.472.150">
    <property type="entry name" value="Glucose-regulated metallo-peptidase M90, N-terminal domain"/>
    <property type="match status" value="1"/>
</dbReference>
<dbReference type="Pfam" id="PF06167">
    <property type="entry name" value="Peptidase_M90"/>
    <property type="match status" value="1"/>
</dbReference>
<organism evidence="2 3">
    <name type="scientific">Pseudomonas oryzihabitans</name>
    <dbReference type="NCBI Taxonomy" id="47885"/>
    <lineage>
        <taxon>Bacteria</taxon>
        <taxon>Pseudomonadati</taxon>
        <taxon>Pseudomonadota</taxon>
        <taxon>Gammaproteobacteria</taxon>
        <taxon>Pseudomonadales</taxon>
        <taxon>Pseudomonadaceae</taxon>
        <taxon>Pseudomonas</taxon>
    </lineage>
</organism>
<sequence length="278" mass="31420">MGFWRAWRERRLLERVAIADDLWARLRQRLPILDGLSEEEDTWLREHCVLFLAEKRLTLLQGLALDDGDRLLLAAQALLPLLHLPEAALYPNVREIVVYPDAFVSPQRHRDEGGLEHEWDEERDGEAWDRGQVVLAWPGIQASGGWEAYNLLIHEFAHLIDLLAGGLCNGQPPLHEGMPQAAWTSALQTAYDDLNRQLDADPDAQTVLDPYAAESPEEFFAVACEYFFSAPDLLSEHYPAVYAQLQQLFRQDPRSRLAASLASVQHPTTPGSEARTPI</sequence>
<proteinExistence type="predicted"/>
<feature type="compositionally biased region" description="Polar residues" evidence="1">
    <location>
        <begin position="262"/>
        <end position="271"/>
    </location>
</feature>
<dbReference type="InterPro" id="IPR010384">
    <property type="entry name" value="MtfA_fam"/>
</dbReference>
<dbReference type="KEGG" id="por:APT59_19790"/>
<feature type="region of interest" description="Disordered" evidence="1">
    <location>
        <begin position="259"/>
        <end position="278"/>
    </location>
</feature>